<gene>
    <name evidence="6" type="ORF">COV59_04120</name>
</gene>
<comment type="caution">
    <text evidence="6">The sequence shown here is derived from an EMBL/GenBank/DDBJ whole genome shotgun (WGS) entry which is preliminary data.</text>
</comment>
<dbReference type="InterPro" id="IPR029000">
    <property type="entry name" value="Cyclophilin-like_dom_sf"/>
</dbReference>
<protein>
    <recommendedName>
        <fullName evidence="4">Peptidyl-prolyl cis-trans isomerase</fullName>
        <shortName evidence="4">PPIase</shortName>
        <ecNumber evidence="4">5.2.1.8</ecNumber>
    </recommendedName>
</protein>
<evidence type="ECO:0000256" key="3">
    <source>
        <dbReference type="ARBA" id="ARBA00023235"/>
    </source>
</evidence>
<dbReference type="AlphaFoldDB" id="A0A2H0N6V8"/>
<dbReference type="InterPro" id="IPR044666">
    <property type="entry name" value="Cyclophilin_A-like"/>
</dbReference>
<dbReference type="Pfam" id="PF08139">
    <property type="entry name" value="LPAM_1"/>
    <property type="match status" value="1"/>
</dbReference>
<evidence type="ECO:0000256" key="4">
    <source>
        <dbReference type="RuleBase" id="RU363019"/>
    </source>
</evidence>
<evidence type="ECO:0000313" key="7">
    <source>
        <dbReference type="Proteomes" id="UP000229600"/>
    </source>
</evidence>
<comment type="similarity">
    <text evidence="4">Belongs to the cyclophilin-type PPIase family.</text>
</comment>
<organism evidence="6 7">
    <name type="scientific">Candidatus Magasanikbacteria bacterium CG11_big_fil_rev_8_21_14_0_20_39_34</name>
    <dbReference type="NCBI Taxonomy" id="1974653"/>
    <lineage>
        <taxon>Bacteria</taxon>
        <taxon>Candidatus Magasanikiibacteriota</taxon>
    </lineage>
</organism>
<dbReference type="EMBL" id="PCWN01000008">
    <property type="protein sequence ID" value="PIR03826.1"/>
    <property type="molecule type" value="Genomic_DNA"/>
</dbReference>
<dbReference type="Pfam" id="PF00160">
    <property type="entry name" value="Pro_isomerase"/>
    <property type="match status" value="1"/>
</dbReference>
<reference evidence="6 7" key="1">
    <citation type="submission" date="2017-09" db="EMBL/GenBank/DDBJ databases">
        <title>Depth-based differentiation of microbial function through sediment-hosted aquifers and enrichment of novel symbionts in the deep terrestrial subsurface.</title>
        <authorList>
            <person name="Probst A.J."/>
            <person name="Ladd B."/>
            <person name="Jarett J.K."/>
            <person name="Geller-Mcgrath D.E."/>
            <person name="Sieber C.M."/>
            <person name="Emerson J.B."/>
            <person name="Anantharaman K."/>
            <person name="Thomas B.C."/>
            <person name="Malmstrom R."/>
            <person name="Stieglmeier M."/>
            <person name="Klingl A."/>
            <person name="Woyke T."/>
            <person name="Ryan C.M."/>
            <person name="Banfield J.F."/>
        </authorList>
    </citation>
    <scope>NUCLEOTIDE SEQUENCE [LARGE SCALE GENOMIC DNA]</scope>
    <source>
        <strain evidence="6">CG11_big_fil_rev_8_21_14_0_20_39_34</strain>
    </source>
</reference>
<evidence type="ECO:0000259" key="5">
    <source>
        <dbReference type="PROSITE" id="PS50072"/>
    </source>
</evidence>
<feature type="chain" id="PRO_5013428761" description="Peptidyl-prolyl cis-trans isomerase" evidence="4">
    <location>
        <begin position="21"/>
        <end position="210"/>
    </location>
</feature>
<name>A0A2H0N6V8_9BACT</name>
<sequence length="210" mass="23320">MKKTLLFLFSLILLTGCQMNTSSQKPEEPIIPSKPAETPQTVEVDDLRGLYSGAILQTNYGNIEVAFYSEESPMTVNNFLTLASKGFYDGTRLHRVIKDFMIQGGDPLSKDDDRDNDGTGGPSYTFKDEINDHKLVAGSLAMANRGPNTNGSQFFIVTATSTPWLDGKHTNFGYVTKGMDVVKKIEETKTDLMDRPEKSVILEKVILKEK</sequence>
<feature type="domain" description="PPIase cyclophilin-type" evidence="5">
    <location>
        <begin position="50"/>
        <end position="207"/>
    </location>
</feature>
<evidence type="ECO:0000256" key="2">
    <source>
        <dbReference type="ARBA" id="ARBA00023110"/>
    </source>
</evidence>
<keyword evidence="2 4" id="KW-0697">Rotamase</keyword>
<dbReference type="CDD" id="cd00317">
    <property type="entry name" value="cyclophilin"/>
    <property type="match status" value="1"/>
</dbReference>
<proteinExistence type="inferred from homology"/>
<dbReference type="SUPFAM" id="SSF50891">
    <property type="entry name" value="Cyclophilin-like"/>
    <property type="match status" value="1"/>
</dbReference>
<keyword evidence="3 4" id="KW-0413">Isomerase</keyword>
<accession>A0A2H0N6V8</accession>
<keyword evidence="1 4" id="KW-0732">Signal</keyword>
<dbReference type="Gene3D" id="2.40.100.10">
    <property type="entry name" value="Cyclophilin-like"/>
    <property type="match status" value="1"/>
</dbReference>
<dbReference type="EC" id="5.2.1.8" evidence="4"/>
<dbReference type="Proteomes" id="UP000229600">
    <property type="component" value="Unassembled WGS sequence"/>
</dbReference>
<dbReference type="InterPro" id="IPR002130">
    <property type="entry name" value="Cyclophilin-type_PPIase_dom"/>
</dbReference>
<dbReference type="GO" id="GO:0003755">
    <property type="term" value="F:peptidyl-prolyl cis-trans isomerase activity"/>
    <property type="evidence" value="ECO:0007669"/>
    <property type="project" value="UniProtKB-UniRule"/>
</dbReference>
<dbReference type="PROSITE" id="PS50072">
    <property type="entry name" value="CSA_PPIASE_2"/>
    <property type="match status" value="1"/>
</dbReference>
<dbReference type="PANTHER" id="PTHR45625:SF4">
    <property type="entry name" value="PEPTIDYLPROLYL ISOMERASE DOMAIN AND WD REPEAT-CONTAINING PROTEIN 1"/>
    <property type="match status" value="1"/>
</dbReference>
<dbReference type="InterPro" id="IPR012640">
    <property type="entry name" value="Membr_lipoprot_lipid_attach_CS"/>
</dbReference>
<comment type="function">
    <text evidence="4">PPIases accelerate the folding of proteins. It catalyzes the cis-trans isomerization of proline imidic peptide bonds in oligopeptides.</text>
</comment>
<comment type="catalytic activity">
    <reaction evidence="4">
        <text>[protein]-peptidylproline (omega=180) = [protein]-peptidylproline (omega=0)</text>
        <dbReference type="Rhea" id="RHEA:16237"/>
        <dbReference type="Rhea" id="RHEA-COMP:10747"/>
        <dbReference type="Rhea" id="RHEA-COMP:10748"/>
        <dbReference type="ChEBI" id="CHEBI:83833"/>
        <dbReference type="ChEBI" id="CHEBI:83834"/>
        <dbReference type="EC" id="5.2.1.8"/>
    </reaction>
</comment>
<feature type="signal peptide" evidence="4">
    <location>
        <begin position="1"/>
        <end position="20"/>
    </location>
</feature>
<evidence type="ECO:0000256" key="1">
    <source>
        <dbReference type="ARBA" id="ARBA00022729"/>
    </source>
</evidence>
<dbReference type="PANTHER" id="PTHR45625">
    <property type="entry name" value="PEPTIDYL-PROLYL CIS-TRANS ISOMERASE-RELATED"/>
    <property type="match status" value="1"/>
</dbReference>
<dbReference type="PROSITE" id="PS51257">
    <property type="entry name" value="PROKAR_LIPOPROTEIN"/>
    <property type="match status" value="1"/>
</dbReference>
<dbReference type="PRINTS" id="PR00153">
    <property type="entry name" value="CSAPPISMRASE"/>
</dbReference>
<evidence type="ECO:0000313" key="6">
    <source>
        <dbReference type="EMBL" id="PIR03826.1"/>
    </source>
</evidence>